<dbReference type="InterPro" id="IPR012340">
    <property type="entry name" value="NA-bd_OB-fold"/>
</dbReference>
<name>A0A154P6L5_DUFNO</name>
<accession>A0A154P6L5</accession>
<gene>
    <name evidence="1" type="ORF">WN55_08868</name>
</gene>
<keyword evidence="2" id="KW-1185">Reference proteome</keyword>
<proteinExistence type="predicted"/>
<reference evidence="1 2" key="1">
    <citation type="submission" date="2015-07" db="EMBL/GenBank/DDBJ databases">
        <title>The genome of Dufourea novaeangliae.</title>
        <authorList>
            <person name="Pan H."/>
            <person name="Kapheim K."/>
        </authorList>
    </citation>
    <scope>NUCLEOTIDE SEQUENCE [LARGE SCALE GENOMIC DNA]</scope>
    <source>
        <strain evidence="1">0120121106</strain>
        <tissue evidence="1">Whole body</tissue>
    </source>
</reference>
<dbReference type="EMBL" id="KQ434820">
    <property type="protein sequence ID" value="KZC06984.1"/>
    <property type="molecule type" value="Genomic_DNA"/>
</dbReference>
<dbReference type="OrthoDB" id="25571at2759"/>
<sequence length="222" mass="26304">MELNRFVPFLEDNYVKFHPLNMPYIRIGKIDILGFVVGVSQDARFYEIFLVDDGTGTITIFHEKKHFEIQNLERKKIDDKYYKYAKNINSGVLRKEECPKNFPNPRPKFNYPIGTSVCDMAIFEHKWSLETKNGLLGKKVKRCDYVHAIGYCSLDFMLGKRPREEITFEDLSTAKLNFLSTKVIRIDEREYNAKMYSWLHTIVRKRYDEHPDEPELCPKMET</sequence>
<dbReference type="Gene3D" id="2.40.50.140">
    <property type="entry name" value="Nucleic acid-binding proteins"/>
    <property type="match status" value="1"/>
</dbReference>
<evidence type="ECO:0000313" key="2">
    <source>
        <dbReference type="Proteomes" id="UP000076502"/>
    </source>
</evidence>
<dbReference type="AlphaFoldDB" id="A0A154P6L5"/>
<protein>
    <submittedName>
        <fullName evidence="1">Uncharacterized protein</fullName>
    </submittedName>
</protein>
<evidence type="ECO:0000313" key="1">
    <source>
        <dbReference type="EMBL" id="KZC06984.1"/>
    </source>
</evidence>
<organism evidence="1 2">
    <name type="scientific">Dufourea novaeangliae</name>
    <name type="common">Sweat bee</name>
    <dbReference type="NCBI Taxonomy" id="178035"/>
    <lineage>
        <taxon>Eukaryota</taxon>
        <taxon>Metazoa</taxon>
        <taxon>Ecdysozoa</taxon>
        <taxon>Arthropoda</taxon>
        <taxon>Hexapoda</taxon>
        <taxon>Insecta</taxon>
        <taxon>Pterygota</taxon>
        <taxon>Neoptera</taxon>
        <taxon>Endopterygota</taxon>
        <taxon>Hymenoptera</taxon>
        <taxon>Apocrita</taxon>
        <taxon>Aculeata</taxon>
        <taxon>Apoidea</taxon>
        <taxon>Anthophila</taxon>
        <taxon>Halictidae</taxon>
        <taxon>Rophitinae</taxon>
        <taxon>Dufourea</taxon>
    </lineage>
</organism>
<dbReference type="Proteomes" id="UP000076502">
    <property type="component" value="Unassembled WGS sequence"/>
</dbReference>